<gene>
    <name evidence="2" type="ORF">E2C01_052455</name>
</gene>
<evidence type="ECO:0000313" key="2">
    <source>
        <dbReference type="EMBL" id="MPC58451.1"/>
    </source>
</evidence>
<proteinExistence type="predicted"/>
<accession>A0A5B7GEK6</accession>
<comment type="caution">
    <text evidence="2">The sequence shown here is derived from an EMBL/GenBank/DDBJ whole genome shotgun (WGS) entry which is preliminary data.</text>
</comment>
<evidence type="ECO:0000313" key="3">
    <source>
        <dbReference type="Proteomes" id="UP000324222"/>
    </source>
</evidence>
<feature type="compositionally biased region" description="Polar residues" evidence="1">
    <location>
        <begin position="1"/>
        <end position="17"/>
    </location>
</feature>
<name>A0A5B7GEK6_PORTR</name>
<dbReference type="Proteomes" id="UP000324222">
    <property type="component" value="Unassembled WGS sequence"/>
</dbReference>
<evidence type="ECO:0000256" key="1">
    <source>
        <dbReference type="SAM" id="MobiDB-lite"/>
    </source>
</evidence>
<keyword evidence="3" id="KW-1185">Reference proteome</keyword>
<sequence>MSDSDSSVEGEASSTSCKRVAKPKLWKKTVAKKQRDWGELPKRDYKTAVHEIFITGIIIIFGVQVSESPSLLDGDRHVRSS</sequence>
<dbReference type="EMBL" id="VSRR010015701">
    <property type="protein sequence ID" value="MPC58451.1"/>
    <property type="molecule type" value="Genomic_DNA"/>
</dbReference>
<dbReference type="AlphaFoldDB" id="A0A5B7GEK6"/>
<protein>
    <submittedName>
        <fullName evidence="2">Uncharacterized protein</fullName>
    </submittedName>
</protein>
<feature type="region of interest" description="Disordered" evidence="1">
    <location>
        <begin position="1"/>
        <end position="20"/>
    </location>
</feature>
<organism evidence="2 3">
    <name type="scientific">Portunus trituberculatus</name>
    <name type="common">Swimming crab</name>
    <name type="synonym">Neptunus trituberculatus</name>
    <dbReference type="NCBI Taxonomy" id="210409"/>
    <lineage>
        <taxon>Eukaryota</taxon>
        <taxon>Metazoa</taxon>
        <taxon>Ecdysozoa</taxon>
        <taxon>Arthropoda</taxon>
        <taxon>Crustacea</taxon>
        <taxon>Multicrustacea</taxon>
        <taxon>Malacostraca</taxon>
        <taxon>Eumalacostraca</taxon>
        <taxon>Eucarida</taxon>
        <taxon>Decapoda</taxon>
        <taxon>Pleocyemata</taxon>
        <taxon>Brachyura</taxon>
        <taxon>Eubrachyura</taxon>
        <taxon>Portunoidea</taxon>
        <taxon>Portunidae</taxon>
        <taxon>Portuninae</taxon>
        <taxon>Portunus</taxon>
    </lineage>
</organism>
<reference evidence="2 3" key="1">
    <citation type="submission" date="2019-05" db="EMBL/GenBank/DDBJ databases">
        <title>Another draft genome of Portunus trituberculatus and its Hox gene families provides insights of decapod evolution.</title>
        <authorList>
            <person name="Jeong J.-H."/>
            <person name="Song I."/>
            <person name="Kim S."/>
            <person name="Choi T."/>
            <person name="Kim D."/>
            <person name="Ryu S."/>
            <person name="Kim W."/>
        </authorList>
    </citation>
    <scope>NUCLEOTIDE SEQUENCE [LARGE SCALE GENOMIC DNA]</scope>
    <source>
        <tissue evidence="2">Muscle</tissue>
    </source>
</reference>